<keyword evidence="1" id="KW-0812">Transmembrane</keyword>
<evidence type="ECO:0000256" key="1">
    <source>
        <dbReference type="SAM" id="Phobius"/>
    </source>
</evidence>
<sequence>MFGHLIRRIHSSPVALFLLKRHASWTQGEGPNYSKNLIALGIATAGGVMFAFVTVHLIQLLTMSLQVFSRILRPLGATISRQTLRSVARYTQAKTETSKEEWGTLVLGLGLLSTAIVWSTKEGAWSINMTPAERAKLEEQEAGGQ</sequence>
<name>A0ABN8Q792_9CNID</name>
<feature type="transmembrane region" description="Helical" evidence="1">
    <location>
        <begin position="37"/>
        <end position="58"/>
    </location>
</feature>
<keyword evidence="3" id="KW-1185">Reference proteome</keyword>
<protein>
    <submittedName>
        <fullName evidence="2">Uncharacterized protein</fullName>
    </submittedName>
</protein>
<proteinExistence type="predicted"/>
<dbReference type="EMBL" id="CALNXI010001175">
    <property type="protein sequence ID" value="CAH3158717.1"/>
    <property type="molecule type" value="Genomic_DNA"/>
</dbReference>
<dbReference type="Proteomes" id="UP001159427">
    <property type="component" value="Unassembled WGS sequence"/>
</dbReference>
<keyword evidence="1" id="KW-1133">Transmembrane helix</keyword>
<organism evidence="2 3">
    <name type="scientific">Porites evermanni</name>
    <dbReference type="NCBI Taxonomy" id="104178"/>
    <lineage>
        <taxon>Eukaryota</taxon>
        <taxon>Metazoa</taxon>
        <taxon>Cnidaria</taxon>
        <taxon>Anthozoa</taxon>
        <taxon>Hexacorallia</taxon>
        <taxon>Scleractinia</taxon>
        <taxon>Fungiina</taxon>
        <taxon>Poritidae</taxon>
        <taxon>Porites</taxon>
    </lineage>
</organism>
<evidence type="ECO:0000313" key="2">
    <source>
        <dbReference type="EMBL" id="CAH3158717.1"/>
    </source>
</evidence>
<accession>A0ABN8Q792</accession>
<reference evidence="2 3" key="1">
    <citation type="submission" date="2022-05" db="EMBL/GenBank/DDBJ databases">
        <authorList>
            <consortium name="Genoscope - CEA"/>
            <person name="William W."/>
        </authorList>
    </citation>
    <scope>NUCLEOTIDE SEQUENCE [LARGE SCALE GENOMIC DNA]</scope>
</reference>
<evidence type="ECO:0000313" key="3">
    <source>
        <dbReference type="Proteomes" id="UP001159427"/>
    </source>
</evidence>
<comment type="caution">
    <text evidence="2">The sequence shown here is derived from an EMBL/GenBank/DDBJ whole genome shotgun (WGS) entry which is preliminary data.</text>
</comment>
<gene>
    <name evidence="2" type="ORF">PEVE_00002947</name>
</gene>
<keyword evidence="1" id="KW-0472">Membrane</keyword>